<protein>
    <submittedName>
        <fullName evidence="2">Uncharacterized protein</fullName>
    </submittedName>
</protein>
<name>A0A8S1XBA7_PAROT</name>
<dbReference type="EMBL" id="CAJJDP010000116">
    <property type="protein sequence ID" value="CAD8198213.1"/>
    <property type="molecule type" value="Genomic_DNA"/>
</dbReference>
<evidence type="ECO:0000313" key="2">
    <source>
        <dbReference type="EMBL" id="CAD8198215.1"/>
    </source>
</evidence>
<proteinExistence type="predicted"/>
<dbReference type="AlphaFoldDB" id="A0A8S1XBA7"/>
<evidence type="ECO:0000313" key="3">
    <source>
        <dbReference type="Proteomes" id="UP000683925"/>
    </source>
</evidence>
<sequence>MPTYSCVNLCKFNTYSIAIYCENDIKIIQQHMDFKARFQGRTSTMNKNGVLGILQSTSQPIKKQFDSSNTQTNTNTNLIQQSYFFQKFKKNAEAILQQQTDFDMTPSTLSGYPSHRFLQDLQKINLDQYEIVAIPKRVYDDPKYMLTQPIAPVLNSRVNNHLFQNDEISSLVKKTIPQENYPPKSKNLNLNQIANPFIQAGYGALRQKKIKFLTDRQLNTQLK</sequence>
<evidence type="ECO:0000313" key="1">
    <source>
        <dbReference type="EMBL" id="CAD8198213.1"/>
    </source>
</evidence>
<dbReference type="OrthoDB" id="299883at2759"/>
<reference evidence="2" key="1">
    <citation type="submission" date="2021-01" db="EMBL/GenBank/DDBJ databases">
        <authorList>
            <consortium name="Genoscope - CEA"/>
            <person name="William W."/>
        </authorList>
    </citation>
    <scope>NUCLEOTIDE SEQUENCE</scope>
</reference>
<dbReference type="EMBL" id="CAJJDP010000116">
    <property type="protein sequence ID" value="CAD8198215.1"/>
    <property type="molecule type" value="Genomic_DNA"/>
</dbReference>
<dbReference type="OMA" id="PQENYLP"/>
<dbReference type="Proteomes" id="UP000683925">
    <property type="component" value="Unassembled WGS sequence"/>
</dbReference>
<accession>A0A8S1XBA7</accession>
<comment type="caution">
    <text evidence="2">The sequence shown here is derived from an EMBL/GenBank/DDBJ whole genome shotgun (WGS) entry which is preliminary data.</text>
</comment>
<keyword evidence="3" id="KW-1185">Reference proteome</keyword>
<organism evidence="2 3">
    <name type="scientific">Paramecium octaurelia</name>
    <dbReference type="NCBI Taxonomy" id="43137"/>
    <lineage>
        <taxon>Eukaryota</taxon>
        <taxon>Sar</taxon>
        <taxon>Alveolata</taxon>
        <taxon>Ciliophora</taxon>
        <taxon>Intramacronucleata</taxon>
        <taxon>Oligohymenophorea</taxon>
        <taxon>Peniculida</taxon>
        <taxon>Parameciidae</taxon>
        <taxon>Paramecium</taxon>
    </lineage>
</organism>
<gene>
    <name evidence="1" type="ORF">POCTA_138.1.T1160099</name>
    <name evidence="2" type="ORF">POCTA_138.1.T1160100</name>
</gene>